<dbReference type="EMBL" id="BIFH01000034">
    <property type="protein sequence ID" value="GCD99693.1"/>
    <property type="molecule type" value="Genomic_DNA"/>
</dbReference>
<proteinExistence type="predicted"/>
<dbReference type="RefSeq" id="WP_281290572.1">
    <property type="nucleotide sequence ID" value="NZ_BIFH01000034.1"/>
</dbReference>
<dbReference type="Proteomes" id="UP000286931">
    <property type="component" value="Unassembled WGS sequence"/>
</dbReference>
<gene>
    <name evidence="1" type="ORF">EHYA_07415</name>
</gene>
<evidence type="ECO:0000313" key="2">
    <source>
        <dbReference type="Proteomes" id="UP000286931"/>
    </source>
</evidence>
<sequence length="43" mass="4560">MTTGPGWYYSGTVQLVLWRRYVLGDDVTAATADAGPDALGWAG</sequence>
<reference evidence="1 2" key="1">
    <citation type="submission" date="2018-12" db="EMBL/GenBank/DDBJ databases">
        <title>Draft genome sequence of Embleya hyalina NBRC 13850T.</title>
        <authorList>
            <person name="Komaki H."/>
            <person name="Hosoyama A."/>
            <person name="Kimura A."/>
            <person name="Ichikawa N."/>
            <person name="Tamura T."/>
        </authorList>
    </citation>
    <scope>NUCLEOTIDE SEQUENCE [LARGE SCALE GENOMIC DNA]</scope>
    <source>
        <strain evidence="1 2">NBRC 13850</strain>
    </source>
</reference>
<comment type="caution">
    <text evidence="1">The sequence shown here is derived from an EMBL/GenBank/DDBJ whole genome shotgun (WGS) entry which is preliminary data.</text>
</comment>
<name>A0A401YYN3_9ACTN</name>
<protein>
    <submittedName>
        <fullName evidence="1">Uncharacterized protein</fullName>
    </submittedName>
</protein>
<accession>A0A401YYN3</accession>
<keyword evidence="2" id="KW-1185">Reference proteome</keyword>
<dbReference type="AlphaFoldDB" id="A0A401YYN3"/>
<organism evidence="1 2">
    <name type="scientific">Embleya hyalina</name>
    <dbReference type="NCBI Taxonomy" id="516124"/>
    <lineage>
        <taxon>Bacteria</taxon>
        <taxon>Bacillati</taxon>
        <taxon>Actinomycetota</taxon>
        <taxon>Actinomycetes</taxon>
        <taxon>Kitasatosporales</taxon>
        <taxon>Streptomycetaceae</taxon>
        <taxon>Embleya</taxon>
    </lineage>
</organism>
<evidence type="ECO:0000313" key="1">
    <source>
        <dbReference type="EMBL" id="GCD99693.1"/>
    </source>
</evidence>